<gene>
    <name evidence="1" type="ORF">HER39_01560</name>
</gene>
<evidence type="ECO:0000313" key="2">
    <source>
        <dbReference type="Proteomes" id="UP000523795"/>
    </source>
</evidence>
<dbReference type="Proteomes" id="UP000523795">
    <property type="component" value="Unassembled WGS sequence"/>
</dbReference>
<protein>
    <submittedName>
        <fullName evidence="1">Uncharacterized protein</fullName>
    </submittedName>
</protein>
<keyword evidence="2" id="KW-1185">Reference proteome</keyword>
<proteinExistence type="predicted"/>
<dbReference type="EMBL" id="JAAZSR010000010">
    <property type="protein sequence ID" value="NKX49286.1"/>
    <property type="molecule type" value="Genomic_DNA"/>
</dbReference>
<sequence>MLSAVAVRAGEVEAAEWALDQAKAACDAQIAAALFSGLPAERVALAAGLCASALDGFIENQMPVPAAG</sequence>
<comment type="caution">
    <text evidence="1">The sequence shown here is derived from an EMBL/GenBank/DDBJ whole genome shotgun (WGS) entry which is preliminary data.</text>
</comment>
<organism evidence="1 2">
    <name type="scientific">Arthrobacter deserti</name>
    <dbReference type="NCBI Taxonomy" id="1742687"/>
    <lineage>
        <taxon>Bacteria</taxon>
        <taxon>Bacillati</taxon>
        <taxon>Actinomycetota</taxon>
        <taxon>Actinomycetes</taxon>
        <taxon>Micrococcales</taxon>
        <taxon>Micrococcaceae</taxon>
        <taxon>Arthrobacter</taxon>
    </lineage>
</organism>
<name>A0ABX1JM46_9MICC</name>
<reference evidence="1 2" key="1">
    <citation type="submission" date="2020-04" db="EMBL/GenBank/DDBJ databases">
        <authorList>
            <person name="Liu S."/>
        </authorList>
    </citation>
    <scope>NUCLEOTIDE SEQUENCE [LARGE SCALE GENOMIC DNA]</scope>
    <source>
        <strain evidence="1 2">CGMCC 1.15091</strain>
    </source>
</reference>
<evidence type="ECO:0000313" key="1">
    <source>
        <dbReference type="EMBL" id="NKX49286.1"/>
    </source>
</evidence>
<accession>A0ABX1JM46</accession>